<feature type="region of interest" description="Disordered" evidence="1">
    <location>
        <begin position="1"/>
        <end position="44"/>
    </location>
</feature>
<dbReference type="EC" id="5.4.99.5" evidence="3"/>
<accession>A0ABT2JY02</accession>
<protein>
    <submittedName>
        <fullName evidence="3">Chorismate mutase</fullName>
        <ecNumber evidence="3">5.4.99.5</ecNumber>
    </submittedName>
</protein>
<dbReference type="GO" id="GO:0004106">
    <property type="term" value="F:chorismate mutase activity"/>
    <property type="evidence" value="ECO:0007669"/>
    <property type="project" value="UniProtKB-EC"/>
</dbReference>
<keyword evidence="3" id="KW-0413">Isomerase</keyword>
<dbReference type="PROSITE" id="PS51168">
    <property type="entry name" value="CHORISMATE_MUT_2"/>
    <property type="match status" value="1"/>
</dbReference>
<reference evidence="3 4" key="1">
    <citation type="submission" date="2021-10" db="EMBL/GenBank/DDBJ databases">
        <title>Streptomyces gossypii sp. nov., isolated from soil collected from cotton field.</title>
        <authorList>
            <person name="Ge X."/>
            <person name="Chen X."/>
            <person name="Liu W."/>
        </authorList>
    </citation>
    <scope>NUCLEOTIDE SEQUENCE [LARGE SCALE GENOMIC DNA]</scope>
    <source>
        <strain evidence="3 4">N2-109</strain>
    </source>
</reference>
<keyword evidence="4" id="KW-1185">Reference proteome</keyword>
<comment type="caution">
    <text evidence="3">The sequence shown here is derived from an EMBL/GenBank/DDBJ whole genome shotgun (WGS) entry which is preliminary data.</text>
</comment>
<dbReference type="NCBIfam" id="NF005894">
    <property type="entry name" value="PRK07857.1"/>
    <property type="match status" value="1"/>
</dbReference>
<evidence type="ECO:0000256" key="1">
    <source>
        <dbReference type="SAM" id="MobiDB-lite"/>
    </source>
</evidence>
<dbReference type="InterPro" id="IPR036263">
    <property type="entry name" value="Chorismate_II_sf"/>
</dbReference>
<evidence type="ECO:0000313" key="3">
    <source>
        <dbReference type="EMBL" id="MCT2592324.1"/>
    </source>
</evidence>
<organism evidence="3 4">
    <name type="scientific">Streptomyces gossypii</name>
    <dbReference type="NCBI Taxonomy" id="2883101"/>
    <lineage>
        <taxon>Bacteria</taxon>
        <taxon>Bacillati</taxon>
        <taxon>Actinomycetota</taxon>
        <taxon>Actinomycetes</taxon>
        <taxon>Kitasatosporales</taxon>
        <taxon>Streptomycetaceae</taxon>
        <taxon>Streptomyces</taxon>
    </lineage>
</organism>
<dbReference type="InterPro" id="IPR036979">
    <property type="entry name" value="CM_dom_sf"/>
</dbReference>
<dbReference type="EMBL" id="JAJAGO010000009">
    <property type="protein sequence ID" value="MCT2592324.1"/>
    <property type="molecule type" value="Genomic_DNA"/>
</dbReference>
<sequence length="122" mass="12906">MSSTSTSSTSTSTSSRTGASGTDAKDGTGRGGGQETGARTGEAAEAIIGSRERIDALDARILDLVEERLSVSAHIQRARIASGGRRVNLSREMEILARYRERLGRPGTTLAMTLLELSRGRV</sequence>
<dbReference type="SUPFAM" id="SSF48600">
    <property type="entry name" value="Chorismate mutase II"/>
    <property type="match status" value="1"/>
</dbReference>
<dbReference type="SMART" id="SM00830">
    <property type="entry name" value="CM_2"/>
    <property type="match status" value="1"/>
</dbReference>
<gene>
    <name evidence="3" type="ORF">LHJ74_20860</name>
</gene>
<dbReference type="Pfam" id="PF01817">
    <property type="entry name" value="CM_2"/>
    <property type="match status" value="1"/>
</dbReference>
<feature type="compositionally biased region" description="Low complexity" evidence="1">
    <location>
        <begin position="1"/>
        <end position="15"/>
    </location>
</feature>
<evidence type="ECO:0000313" key="4">
    <source>
        <dbReference type="Proteomes" id="UP001156389"/>
    </source>
</evidence>
<dbReference type="InterPro" id="IPR010958">
    <property type="entry name" value="Chorismate_mutase_highGC-bac"/>
</dbReference>
<proteinExistence type="predicted"/>
<dbReference type="Gene3D" id="1.20.59.10">
    <property type="entry name" value="Chorismate mutase"/>
    <property type="match status" value="1"/>
</dbReference>
<evidence type="ECO:0000259" key="2">
    <source>
        <dbReference type="PROSITE" id="PS51168"/>
    </source>
</evidence>
<dbReference type="InterPro" id="IPR002701">
    <property type="entry name" value="CM_II_prokaryot"/>
</dbReference>
<dbReference type="NCBIfam" id="TIGR01808">
    <property type="entry name" value="CM_M_hiGC-arch"/>
    <property type="match status" value="1"/>
</dbReference>
<feature type="domain" description="Chorismate mutase" evidence="2">
    <location>
        <begin position="41"/>
        <end position="122"/>
    </location>
</feature>
<dbReference type="RefSeq" id="WP_260219633.1">
    <property type="nucleotide sequence ID" value="NZ_JAJAGO010000009.1"/>
</dbReference>
<dbReference type="Proteomes" id="UP001156389">
    <property type="component" value="Unassembled WGS sequence"/>
</dbReference>
<name>A0ABT2JY02_9ACTN</name>